<dbReference type="PANTHER" id="PTHR23152:SF4">
    <property type="entry name" value="2-OXOADIPATE DEHYDROGENASE COMPLEX COMPONENT E1"/>
    <property type="match status" value="1"/>
</dbReference>
<dbReference type="InterPro" id="IPR001017">
    <property type="entry name" value="DH_E1"/>
</dbReference>
<organism evidence="7">
    <name type="scientific">Desulfatirhabdium butyrativorans</name>
    <dbReference type="NCBI Taxonomy" id="340467"/>
    <lineage>
        <taxon>Bacteria</taxon>
        <taxon>Pseudomonadati</taxon>
        <taxon>Thermodesulfobacteriota</taxon>
        <taxon>Desulfobacteria</taxon>
        <taxon>Desulfobacterales</taxon>
        <taxon>Desulfatirhabdiaceae</taxon>
        <taxon>Desulfatirhabdium</taxon>
    </lineage>
</organism>
<dbReference type="GO" id="GO:0006099">
    <property type="term" value="P:tricarboxylic acid cycle"/>
    <property type="evidence" value="ECO:0007669"/>
    <property type="project" value="TreeGrafter"/>
</dbReference>
<dbReference type="GO" id="GO:0045252">
    <property type="term" value="C:oxoglutarate dehydrogenase complex"/>
    <property type="evidence" value="ECO:0007669"/>
    <property type="project" value="TreeGrafter"/>
</dbReference>
<evidence type="ECO:0000256" key="4">
    <source>
        <dbReference type="ARBA" id="ARBA00023002"/>
    </source>
</evidence>
<dbReference type="GO" id="GO:0005829">
    <property type="term" value="C:cytosol"/>
    <property type="evidence" value="ECO:0007669"/>
    <property type="project" value="TreeGrafter"/>
</dbReference>
<dbReference type="Gene3D" id="3.40.50.11610">
    <property type="entry name" value="Multifunctional 2-oxoglutarate metabolism enzyme, C-terminal domain"/>
    <property type="match status" value="1"/>
</dbReference>
<dbReference type="CDD" id="cd02016">
    <property type="entry name" value="TPP_E1_OGDC_like"/>
    <property type="match status" value="1"/>
</dbReference>
<dbReference type="Pfam" id="PF16870">
    <property type="entry name" value="OxoGdeHyase_C"/>
    <property type="match status" value="1"/>
</dbReference>
<dbReference type="Pfam" id="PF00676">
    <property type="entry name" value="E1_dh"/>
    <property type="match status" value="1"/>
</dbReference>
<sequence>MNEALNREYFEEQYRIWKTHPEHLPESWRFFFEGFAFGLEREQTAACDEQALTRQARVEALVHRYRDMGHVLACMDPLTTCPLSHPLLEPSALGLSETDIDQPVRFSVASFSGTTTVRDLIQALRDTYCRTIGVEYMHLQDPEERQWLQARMEPIRNRPDFDRDTRLRILNKLIEADVFERFLNRTYVGVTRFSIEGADTLVPLLDRMFARAAGSGFREVVLGMAHRGRLNVLAHIFAKPYEDILVEFEHCYDPEHVSGYGDVKYHNGYLNDVPYGKGSLRICMVPNPSHLEAVDPVVEGVARARQQAAGGPDRVLPLLIHGDAAFAGQGIVAEVLNMSRLEGYRTGGTLHVIVNNQIGYTTLPTDARSSRYATDVAKSISAPIFHVHGEDPEAACHVAALALDYRNHFHKDVVIDLVCYRRHGHNEGDDPYFTQPRMVERIRNRPTVAALYADVLKNAGEIDEPTVTTVAGKIEERLEAAYKSVHDTVCSFPEIRFYEEARRPAGISAAPVTDDLLNRWAQILCTIPEGLTPPPKLSAMLAKRLQAVQSDTGIDWAFAETLAFASLLDAGISVRLSGQDVRRGTFSQRHCMITDIHTEERVFPLRQIAKPPAVFEAFDSLLAEASVLGFEYGYSLLRPDCLTIWEAQFGDFLNNAQSIIDLFLASGETKWHQQSGLVVLLPHGLEGLGPEHSSARPERLLQLCAQDNIQVCQPTTPAQFFHLLRWQAAQPHRKPLFVLTPKSLLRAPQAVSKRKAFTSGGFEDVLIDDPAEKSERILVCSGKIAYDLAERRKATGKPAAIVRMERFYPFDPVGFKTAVASLPTDVPWFWVQDEPENMGGYRFIAPLLEDVIGKRIAYIGRAPSPSPATGYPKVYRAEQEAILQQAFAF</sequence>
<dbReference type="InterPro" id="IPR031717">
    <property type="entry name" value="ODO-1/KGD_C"/>
</dbReference>
<evidence type="ECO:0000256" key="5">
    <source>
        <dbReference type="ARBA" id="ARBA00023052"/>
    </source>
</evidence>
<comment type="cofactor">
    <cofactor evidence="1">
        <name>thiamine diphosphate</name>
        <dbReference type="ChEBI" id="CHEBI:58937"/>
    </cofactor>
</comment>
<evidence type="ECO:0000259" key="6">
    <source>
        <dbReference type="SMART" id="SM00861"/>
    </source>
</evidence>
<keyword evidence="4 7" id="KW-0560">Oxidoreductase</keyword>
<gene>
    <name evidence="7" type="ORF">ENS29_17565</name>
</gene>
<dbReference type="NCBIfam" id="NF008907">
    <property type="entry name" value="PRK12270.1"/>
    <property type="match status" value="1"/>
</dbReference>
<proteinExistence type="predicted"/>
<dbReference type="PIRSF" id="PIRSF000157">
    <property type="entry name" value="Oxoglu_dh_E1"/>
    <property type="match status" value="1"/>
</dbReference>
<dbReference type="Gene3D" id="3.40.50.970">
    <property type="match status" value="1"/>
</dbReference>
<dbReference type="InterPro" id="IPR005475">
    <property type="entry name" value="Transketolase-like_Pyr-bd"/>
</dbReference>
<dbReference type="GO" id="GO:0004591">
    <property type="term" value="F:oxoglutarate dehydrogenase (succinyl-transferring) activity"/>
    <property type="evidence" value="ECO:0007669"/>
    <property type="project" value="UniProtKB-EC"/>
</dbReference>
<dbReference type="GO" id="GO:0030976">
    <property type="term" value="F:thiamine pyrophosphate binding"/>
    <property type="evidence" value="ECO:0007669"/>
    <property type="project" value="InterPro"/>
</dbReference>
<evidence type="ECO:0000313" key="7">
    <source>
        <dbReference type="EMBL" id="HGU34630.1"/>
    </source>
</evidence>
<dbReference type="AlphaFoldDB" id="A0A7C4VSA4"/>
<reference evidence="7" key="1">
    <citation type="journal article" date="2020" name="mSystems">
        <title>Genome- and Community-Level Interaction Insights into Carbon Utilization and Element Cycling Functions of Hydrothermarchaeota in Hydrothermal Sediment.</title>
        <authorList>
            <person name="Zhou Z."/>
            <person name="Liu Y."/>
            <person name="Xu W."/>
            <person name="Pan J."/>
            <person name="Luo Z.H."/>
            <person name="Li M."/>
        </authorList>
    </citation>
    <scope>NUCLEOTIDE SEQUENCE [LARGE SCALE GENOMIC DNA]</scope>
    <source>
        <strain evidence="7">SpSt-477</strain>
    </source>
</reference>
<dbReference type="Gene3D" id="1.10.287.1150">
    <property type="entry name" value="TPP helical domain"/>
    <property type="match status" value="1"/>
</dbReference>
<feature type="domain" description="Transketolase-like pyrimidine-binding" evidence="6">
    <location>
        <begin position="554"/>
        <end position="747"/>
    </location>
</feature>
<dbReference type="EC" id="1.2.4.2" evidence="3"/>
<dbReference type="Pfam" id="PF02779">
    <property type="entry name" value="Transket_pyr"/>
    <property type="match status" value="1"/>
</dbReference>
<evidence type="ECO:0000256" key="1">
    <source>
        <dbReference type="ARBA" id="ARBA00001964"/>
    </source>
</evidence>
<dbReference type="InterPro" id="IPR029061">
    <property type="entry name" value="THDP-binding"/>
</dbReference>
<protein>
    <recommendedName>
        <fullName evidence="3">oxoglutarate dehydrogenase (succinyl-transferring)</fullName>
        <ecNumber evidence="3">1.2.4.2</ecNumber>
    </recommendedName>
</protein>
<name>A0A7C4VSA4_9BACT</name>
<evidence type="ECO:0000256" key="2">
    <source>
        <dbReference type="ARBA" id="ARBA00003906"/>
    </source>
</evidence>
<comment type="function">
    <text evidence="2">E1 component of the 2-oxoglutarate dehydrogenase (OGDH) complex which catalyzes the decarboxylation of 2-oxoglutarate, the first step in the conversion of 2-oxoglutarate to succinyl-CoA and CO(2).</text>
</comment>
<accession>A0A7C4VSA4</accession>
<dbReference type="NCBIfam" id="TIGR00239">
    <property type="entry name" value="2oxo_dh_E1"/>
    <property type="match status" value="1"/>
</dbReference>
<dbReference type="SUPFAM" id="SSF52518">
    <property type="entry name" value="Thiamin diphosphate-binding fold (THDP-binding)"/>
    <property type="match status" value="2"/>
</dbReference>
<dbReference type="Gene3D" id="3.40.50.12470">
    <property type="match status" value="1"/>
</dbReference>
<dbReference type="InterPro" id="IPR011603">
    <property type="entry name" value="2oxoglutarate_DH_E1"/>
</dbReference>
<evidence type="ECO:0000256" key="3">
    <source>
        <dbReference type="ARBA" id="ARBA00012280"/>
    </source>
</evidence>
<dbReference type="NCBIfam" id="NF006914">
    <property type="entry name" value="PRK09404.1"/>
    <property type="match status" value="1"/>
</dbReference>
<dbReference type="SMART" id="SM00861">
    <property type="entry name" value="Transket_pyr"/>
    <property type="match status" value="1"/>
</dbReference>
<dbReference type="PANTHER" id="PTHR23152">
    <property type="entry name" value="2-OXOGLUTARATE DEHYDROGENASE"/>
    <property type="match status" value="1"/>
</dbReference>
<dbReference type="EMBL" id="DSUH01000399">
    <property type="protein sequence ID" value="HGU34630.1"/>
    <property type="molecule type" value="Genomic_DNA"/>
</dbReference>
<dbReference type="InterPro" id="IPR042179">
    <property type="entry name" value="KGD_C_sf"/>
</dbReference>
<keyword evidence="5" id="KW-0786">Thiamine pyrophosphate</keyword>
<comment type="caution">
    <text evidence="7">The sequence shown here is derived from an EMBL/GenBank/DDBJ whole genome shotgun (WGS) entry which is preliminary data.</text>
</comment>